<name>C7SYV0_STRAG</name>
<evidence type="ECO:0000313" key="5">
    <source>
        <dbReference type="EMBL" id="ACU65647.1"/>
    </source>
</evidence>
<dbReference type="EMBL" id="FJ752153">
    <property type="protein sequence ID" value="ACU65648.1"/>
    <property type="molecule type" value="Genomic_DNA"/>
</dbReference>
<dbReference type="NCBIfam" id="TIGR01168">
    <property type="entry name" value="YSIRK_signal"/>
    <property type="match status" value="1"/>
</dbReference>
<evidence type="ECO:0000313" key="3">
    <source>
        <dbReference type="EMBL" id="ACU65645.1"/>
    </source>
</evidence>
<accession>C7SYV0</accession>
<proteinExistence type="predicted"/>
<dbReference type="EMBL" id="FJ752149">
    <property type="protein sequence ID" value="ACU65644.1"/>
    <property type="molecule type" value="Genomic_DNA"/>
</dbReference>
<reference evidence="2" key="1">
    <citation type="journal article" date="2009" name="J. Bacteriol.">
        <title>Selection, recombination, and virulence gene diversity among group B streptococcal genotypes.</title>
        <authorList>
            <person name="Springman A.C."/>
            <person name="Lacher D.W."/>
            <person name="Wu G."/>
            <person name="Milton N."/>
            <person name="Whittam T.S."/>
            <person name="Davies H.D."/>
            <person name="Manning S.D."/>
        </authorList>
    </citation>
    <scope>NUCLEOTIDE SEQUENCE</scope>
    <source>
        <strain evidence="4">GB00026</strain>
        <strain evidence="5">GB00083</strain>
        <strain evidence="2">GB00089</strain>
        <strain evidence="6">GB01438</strain>
        <strain evidence="3">GB01440</strain>
    </source>
</reference>
<evidence type="ECO:0000313" key="2">
    <source>
        <dbReference type="EMBL" id="ACU65644.1"/>
    </source>
</evidence>
<keyword evidence="1" id="KW-0732">Signal</keyword>
<organism evidence="2">
    <name type="scientific">Streptococcus agalactiae</name>
    <dbReference type="NCBI Taxonomy" id="1311"/>
    <lineage>
        <taxon>Bacteria</taxon>
        <taxon>Bacillati</taxon>
        <taxon>Bacillota</taxon>
        <taxon>Bacilli</taxon>
        <taxon>Lactobacillales</taxon>
        <taxon>Streptococcaceae</taxon>
        <taxon>Streptococcus</taxon>
    </lineage>
</organism>
<dbReference type="AlphaFoldDB" id="C7SYV0"/>
<dbReference type="Proteomes" id="UP000255140">
    <property type="component" value="Unassembled WGS sequence"/>
</dbReference>
<evidence type="ECO:0000313" key="8">
    <source>
        <dbReference type="Proteomes" id="UP000255140"/>
    </source>
</evidence>
<sequence>MNNNEKKVKYFLRKTAYGLASMSAAFIVCSGIVNTPTVSADSNSTIKAESVGGIKHVESVHTLKPVSIPKEQLNNELTKQKHRGELTIKSLGFITPDEQAKLIQDMNKIEDPNEGSIDFCTKGNTKRQRLWYKT</sequence>
<dbReference type="EMBL" id="FJ752150">
    <property type="protein sequence ID" value="ACU65645.1"/>
    <property type="molecule type" value="Genomic_DNA"/>
</dbReference>
<dbReference type="PATRIC" id="fig|1311.1180.peg.2131"/>
<dbReference type="EMBL" id="FJ752151">
    <property type="protein sequence ID" value="ACU65646.1"/>
    <property type="molecule type" value="Genomic_DNA"/>
</dbReference>
<evidence type="ECO:0000313" key="6">
    <source>
        <dbReference type="EMBL" id="ACU65648.1"/>
    </source>
</evidence>
<dbReference type="RefSeq" id="WP_001889779.1">
    <property type="nucleotide sequence ID" value="NZ_FJOL01000030.1"/>
</dbReference>
<evidence type="ECO:0000313" key="7">
    <source>
        <dbReference type="EMBL" id="SUN27579.1"/>
    </source>
</evidence>
<protein>
    <submittedName>
        <fullName evidence="7">Surface protein</fullName>
    </submittedName>
    <submittedName>
        <fullName evidence="2">Truncated gbs2018-like protein</fullName>
    </submittedName>
</protein>
<dbReference type="InterPro" id="IPR005877">
    <property type="entry name" value="YSIRK_signal_dom"/>
</dbReference>
<evidence type="ECO:0000313" key="4">
    <source>
        <dbReference type="EMBL" id="ACU65646.1"/>
    </source>
</evidence>
<reference evidence="7 8" key="2">
    <citation type="submission" date="2018-06" db="EMBL/GenBank/DDBJ databases">
        <authorList>
            <consortium name="Pathogen Informatics"/>
            <person name="Doyle S."/>
        </authorList>
    </citation>
    <scope>NUCLEOTIDE SEQUENCE [LARGE SCALE GENOMIC DNA]</scope>
    <source>
        <strain evidence="7 8">NCTC9828</strain>
    </source>
</reference>
<dbReference type="EMBL" id="FJ752152">
    <property type="protein sequence ID" value="ACU65647.1"/>
    <property type="molecule type" value="Genomic_DNA"/>
</dbReference>
<evidence type="ECO:0000256" key="1">
    <source>
        <dbReference type="ARBA" id="ARBA00022729"/>
    </source>
</evidence>
<dbReference type="EMBL" id="UHEW01000005">
    <property type="protein sequence ID" value="SUN27579.1"/>
    <property type="molecule type" value="Genomic_DNA"/>
</dbReference>
<gene>
    <name evidence="2" type="primary">gbs2018</name>
    <name evidence="7" type="synonym">gbs2018-6_1</name>
    <name evidence="7" type="ORF">NCTC9828_00405</name>
</gene>